<proteinExistence type="predicted"/>
<feature type="compositionally biased region" description="Basic and acidic residues" evidence="1">
    <location>
        <begin position="133"/>
        <end position="143"/>
    </location>
</feature>
<keyword evidence="3" id="KW-1185">Reference proteome</keyword>
<sequence length="178" mass="19745">MLLEPQRQESPYTSRRNLLAAKGCSLDLSPSPEVASHPFKRKDKGIKGNPWREAVVLNLESSYSSCCLSHRAQFGVVVLQVFLESSCSRVFGVVMLLCELYSRFTHFYLGSVDTRSKQVDTSPGFQKTQLPDWDSRSTLDQSRRSLLAAKGGSPDLSPSPEAASHPFKRKDKGIKGNP</sequence>
<dbReference type="AlphaFoldDB" id="A0A843W4Z8"/>
<comment type="caution">
    <text evidence="2">The sequence shown here is derived from an EMBL/GenBank/DDBJ whole genome shotgun (WGS) entry which is preliminary data.</text>
</comment>
<feature type="compositionally biased region" description="Polar residues" evidence="1">
    <location>
        <begin position="119"/>
        <end position="129"/>
    </location>
</feature>
<name>A0A843W4Z8_COLES</name>
<accession>A0A843W4Z8</accession>
<protein>
    <submittedName>
        <fullName evidence="2">Uncharacterized protein</fullName>
    </submittedName>
</protein>
<evidence type="ECO:0000256" key="1">
    <source>
        <dbReference type="SAM" id="MobiDB-lite"/>
    </source>
</evidence>
<organism evidence="2 3">
    <name type="scientific">Colocasia esculenta</name>
    <name type="common">Wild taro</name>
    <name type="synonym">Arum esculentum</name>
    <dbReference type="NCBI Taxonomy" id="4460"/>
    <lineage>
        <taxon>Eukaryota</taxon>
        <taxon>Viridiplantae</taxon>
        <taxon>Streptophyta</taxon>
        <taxon>Embryophyta</taxon>
        <taxon>Tracheophyta</taxon>
        <taxon>Spermatophyta</taxon>
        <taxon>Magnoliopsida</taxon>
        <taxon>Liliopsida</taxon>
        <taxon>Araceae</taxon>
        <taxon>Aroideae</taxon>
        <taxon>Colocasieae</taxon>
        <taxon>Colocasia</taxon>
    </lineage>
</organism>
<evidence type="ECO:0000313" key="2">
    <source>
        <dbReference type="EMBL" id="MQL99333.1"/>
    </source>
</evidence>
<gene>
    <name evidence="2" type="ORF">Taro_032055</name>
</gene>
<reference evidence="2" key="1">
    <citation type="submission" date="2017-07" db="EMBL/GenBank/DDBJ databases">
        <title>Taro Niue Genome Assembly and Annotation.</title>
        <authorList>
            <person name="Atibalentja N."/>
            <person name="Keating K."/>
            <person name="Fields C.J."/>
        </authorList>
    </citation>
    <scope>NUCLEOTIDE SEQUENCE</scope>
    <source>
        <strain evidence="2">Niue_2</strain>
        <tissue evidence="2">Leaf</tissue>
    </source>
</reference>
<dbReference type="EMBL" id="NMUH01002332">
    <property type="protein sequence ID" value="MQL99333.1"/>
    <property type="molecule type" value="Genomic_DNA"/>
</dbReference>
<feature type="region of interest" description="Disordered" evidence="1">
    <location>
        <begin position="116"/>
        <end position="178"/>
    </location>
</feature>
<dbReference type="Proteomes" id="UP000652761">
    <property type="component" value="Unassembled WGS sequence"/>
</dbReference>
<evidence type="ECO:0000313" key="3">
    <source>
        <dbReference type="Proteomes" id="UP000652761"/>
    </source>
</evidence>